<gene>
    <name evidence="1" type="ordered locus">Atc_1938</name>
</gene>
<dbReference type="KEGG" id="acu:Atc_1938"/>
<dbReference type="EMBL" id="CP002573">
    <property type="protein sequence ID" value="AEK58586.1"/>
    <property type="molecule type" value="Genomic_DNA"/>
</dbReference>
<evidence type="ECO:0000313" key="1">
    <source>
        <dbReference type="EMBL" id="AEK58586.1"/>
    </source>
</evidence>
<organism evidence="1 2">
    <name type="scientific">Acidithiobacillus caldus (strain SM-1)</name>
    <dbReference type="NCBI Taxonomy" id="990288"/>
    <lineage>
        <taxon>Bacteria</taxon>
        <taxon>Pseudomonadati</taxon>
        <taxon>Pseudomonadota</taxon>
        <taxon>Acidithiobacillia</taxon>
        <taxon>Acidithiobacillales</taxon>
        <taxon>Acidithiobacillaceae</taxon>
        <taxon>Acidithiobacillus</taxon>
    </lineage>
</organism>
<dbReference type="Proteomes" id="UP000006135">
    <property type="component" value="Chromosome"/>
</dbReference>
<evidence type="ECO:0000313" key="2">
    <source>
        <dbReference type="Proteomes" id="UP000006135"/>
    </source>
</evidence>
<dbReference type="HOGENOM" id="CLU_3414473_0_0_6"/>
<proteinExistence type="predicted"/>
<accession>F9ZQ19</accession>
<keyword evidence="2" id="KW-1185">Reference proteome</keyword>
<reference evidence="1 2" key="1">
    <citation type="journal article" date="2011" name="J. Genet. Genomics">
        <title>Unraveling the Acidithiobacillus caldus complete genome and its central metabolisms for carbon assimilation.</title>
        <authorList>
            <person name="You X.Y."/>
            <person name="Guo X."/>
            <person name="Zheng H.J."/>
            <person name="Zhang M.J."/>
            <person name="Liu L.J."/>
            <person name="Zhu Y.Q."/>
            <person name="Zhu B."/>
            <person name="Wang S.Y."/>
            <person name="Zhao G.P."/>
            <person name="Poetsch A."/>
            <person name="Jiang C.Y."/>
            <person name="Liu S.J."/>
        </authorList>
    </citation>
    <scope>NUCLEOTIDE SEQUENCE [LARGE SCALE GENOMIC DNA]</scope>
    <source>
        <strain evidence="1 2">SM-1</strain>
    </source>
</reference>
<name>F9ZQ19_ACICS</name>
<dbReference type="AlphaFoldDB" id="F9ZQ19"/>
<sequence>MINTTKECESRFLQLRFHPRNEHVWTN</sequence>
<protein>
    <submittedName>
        <fullName evidence="1">Uncharacterized protein</fullName>
    </submittedName>
</protein>